<keyword evidence="4" id="KW-0963">Cytoplasm</keyword>
<dbReference type="EC" id="3.6.1.9" evidence="4"/>
<name>A0AAE4VK60_9RICK</name>
<keyword evidence="2 4" id="KW-0378">Hydrolase</keyword>
<evidence type="ECO:0000256" key="1">
    <source>
        <dbReference type="ARBA" id="ARBA00001968"/>
    </source>
</evidence>
<comment type="cofactor">
    <cofactor evidence="1 4">
        <name>a divalent metal cation</name>
        <dbReference type="ChEBI" id="CHEBI:60240"/>
    </cofactor>
</comment>
<dbReference type="AlphaFoldDB" id="A0AAE4VK60"/>
<feature type="active site" description="Proton acceptor" evidence="4">
    <location>
        <position position="96"/>
    </location>
</feature>
<comment type="catalytic activity">
    <reaction evidence="4">
        <text>a 2'-deoxyribonucleoside 5'-triphosphate + H2O = a 2'-deoxyribonucleoside 5'-phosphate + diphosphate + H(+)</text>
        <dbReference type="Rhea" id="RHEA:44644"/>
        <dbReference type="ChEBI" id="CHEBI:15377"/>
        <dbReference type="ChEBI" id="CHEBI:15378"/>
        <dbReference type="ChEBI" id="CHEBI:33019"/>
        <dbReference type="ChEBI" id="CHEBI:61560"/>
        <dbReference type="ChEBI" id="CHEBI:65317"/>
        <dbReference type="EC" id="3.6.1.9"/>
    </reaction>
</comment>
<comment type="function">
    <text evidence="4">Nucleoside triphosphate pyrophosphatase. May have a dual role in cell division arrest and in preventing the incorporation of modified nucleotides into cellular nucleic acids.</text>
</comment>
<gene>
    <name evidence="5" type="ORF">Lyticum_00175</name>
</gene>
<comment type="caution">
    <text evidence="4">Lacks conserved residue(s) required for the propagation of feature annotation.</text>
</comment>
<reference evidence="5" key="1">
    <citation type="submission" date="2023-02" db="EMBL/GenBank/DDBJ databases">
        <title>Host association and intracellularity evolved multiple times independently in the Rickettsiales.</title>
        <authorList>
            <person name="Castelli M."/>
            <person name="Nardi T."/>
            <person name="Gammuto L."/>
            <person name="Bellinzona G."/>
            <person name="Sabaneyeva E."/>
            <person name="Potekhin A."/>
            <person name="Serra V."/>
            <person name="Petroni G."/>
            <person name="Sassera D."/>
        </authorList>
    </citation>
    <scope>NUCLEOTIDE SEQUENCE</scope>
    <source>
        <strain evidence="5">USBL-36I1</strain>
    </source>
</reference>
<organism evidence="5 6">
    <name type="scientific">Lyticum sinuosum</name>
    <dbReference type="NCBI Taxonomy" id="1332059"/>
    <lineage>
        <taxon>Bacteria</taxon>
        <taxon>Pseudomonadati</taxon>
        <taxon>Pseudomonadota</taxon>
        <taxon>Alphaproteobacteria</taxon>
        <taxon>Rickettsiales</taxon>
        <taxon>Lyticum</taxon>
    </lineage>
</organism>
<dbReference type="Pfam" id="PF02545">
    <property type="entry name" value="Maf"/>
    <property type="match status" value="1"/>
</dbReference>
<dbReference type="Gene3D" id="3.90.950.10">
    <property type="match status" value="1"/>
</dbReference>
<dbReference type="InterPro" id="IPR003697">
    <property type="entry name" value="Maf-like"/>
</dbReference>
<evidence type="ECO:0000313" key="5">
    <source>
        <dbReference type="EMBL" id="MDZ5761015.1"/>
    </source>
</evidence>
<evidence type="ECO:0000256" key="3">
    <source>
        <dbReference type="ARBA" id="ARBA00023080"/>
    </source>
</evidence>
<dbReference type="GO" id="GO:0009117">
    <property type="term" value="P:nucleotide metabolic process"/>
    <property type="evidence" value="ECO:0007669"/>
    <property type="project" value="UniProtKB-KW"/>
</dbReference>
<dbReference type="RefSeq" id="WP_322498447.1">
    <property type="nucleotide sequence ID" value="NZ_JARGYU010000001.1"/>
</dbReference>
<dbReference type="GO" id="GO:0047429">
    <property type="term" value="F:nucleoside triphosphate diphosphatase activity"/>
    <property type="evidence" value="ECO:0007669"/>
    <property type="project" value="UniProtKB-EC"/>
</dbReference>
<protein>
    <recommendedName>
        <fullName evidence="4">Nucleoside triphosphate pyrophosphatase</fullName>
        <ecNumber evidence="4">3.6.1.9</ecNumber>
    </recommendedName>
    <alternativeName>
        <fullName evidence="4">Nucleotide pyrophosphatase</fullName>
        <shortName evidence="4">Nucleotide PPase</shortName>
    </alternativeName>
</protein>
<dbReference type="InterPro" id="IPR029001">
    <property type="entry name" value="ITPase-like_fam"/>
</dbReference>
<dbReference type="GO" id="GO:0005737">
    <property type="term" value="C:cytoplasm"/>
    <property type="evidence" value="ECO:0007669"/>
    <property type="project" value="UniProtKB-SubCell"/>
</dbReference>
<dbReference type="EMBL" id="JARGYU010000001">
    <property type="protein sequence ID" value="MDZ5761015.1"/>
    <property type="molecule type" value="Genomic_DNA"/>
</dbReference>
<evidence type="ECO:0000256" key="4">
    <source>
        <dbReference type="HAMAP-Rule" id="MF_00528"/>
    </source>
</evidence>
<dbReference type="PANTHER" id="PTHR43213">
    <property type="entry name" value="BIFUNCTIONAL DTTP/UTP PYROPHOSPHATASE/METHYLTRANSFERASE PROTEIN-RELATED"/>
    <property type="match status" value="1"/>
</dbReference>
<evidence type="ECO:0000313" key="6">
    <source>
        <dbReference type="Proteomes" id="UP001289135"/>
    </source>
</evidence>
<keyword evidence="6" id="KW-1185">Reference proteome</keyword>
<sequence length="220" mass="24766">MLLILASSSISRFNLINRTGYTPDYTISPNIDETPFKNELPHKVAIRLAQKKAETVYNIIMNCNKENNKESNNENIKEILVNIEKYNKKLVVLAADTVCAVGRLILPKALNETDARFCLNKISGRRHKIHTGVCFIGINPSGKYQVINRISTTTLLIKQISTKEKDDYIKSKEWMNTAGGYKIEGMISCFVKMISGSENSNISGLPLSIIYPILNYFNSN</sequence>
<comment type="caution">
    <text evidence="5">The sequence shown here is derived from an EMBL/GenBank/DDBJ whole genome shotgun (WGS) entry which is preliminary data.</text>
</comment>
<keyword evidence="3 4" id="KW-0546">Nucleotide metabolism</keyword>
<dbReference type="SUPFAM" id="SSF52972">
    <property type="entry name" value="ITPase-like"/>
    <property type="match status" value="1"/>
</dbReference>
<proteinExistence type="inferred from homology"/>
<dbReference type="HAMAP" id="MF_00528">
    <property type="entry name" value="Maf"/>
    <property type="match status" value="1"/>
</dbReference>
<accession>A0AAE4VK60</accession>
<comment type="similarity">
    <text evidence="4">Belongs to the Maf family.</text>
</comment>
<dbReference type="PANTHER" id="PTHR43213:SF5">
    <property type="entry name" value="BIFUNCTIONAL DTTP_UTP PYROPHOSPHATASE_METHYLTRANSFERASE PROTEIN-RELATED"/>
    <property type="match status" value="1"/>
</dbReference>
<evidence type="ECO:0000256" key="2">
    <source>
        <dbReference type="ARBA" id="ARBA00022801"/>
    </source>
</evidence>
<dbReference type="PIRSF" id="PIRSF006305">
    <property type="entry name" value="Maf"/>
    <property type="match status" value="1"/>
</dbReference>
<comment type="subcellular location">
    <subcellularLocation>
        <location evidence="4">Cytoplasm</location>
    </subcellularLocation>
</comment>
<dbReference type="Proteomes" id="UP001289135">
    <property type="component" value="Unassembled WGS sequence"/>
</dbReference>
<comment type="catalytic activity">
    <reaction evidence="4">
        <text>a ribonucleoside 5'-triphosphate + H2O = a ribonucleoside 5'-phosphate + diphosphate + H(+)</text>
        <dbReference type="Rhea" id="RHEA:23996"/>
        <dbReference type="ChEBI" id="CHEBI:15377"/>
        <dbReference type="ChEBI" id="CHEBI:15378"/>
        <dbReference type="ChEBI" id="CHEBI:33019"/>
        <dbReference type="ChEBI" id="CHEBI:58043"/>
        <dbReference type="ChEBI" id="CHEBI:61557"/>
        <dbReference type="EC" id="3.6.1.9"/>
    </reaction>
</comment>